<dbReference type="AlphaFoldDB" id="A0A378XG96"/>
<feature type="region of interest" description="Disordered" evidence="1">
    <location>
        <begin position="73"/>
        <end position="109"/>
    </location>
</feature>
<dbReference type="GO" id="GO:0043565">
    <property type="term" value="F:sequence-specific DNA binding"/>
    <property type="evidence" value="ECO:0007669"/>
    <property type="project" value="InterPro"/>
</dbReference>
<gene>
    <name evidence="2" type="ORF">I6G29_07180</name>
    <name evidence="3" type="ORF">NCTC11997_01498</name>
</gene>
<accession>A0A378XG96</accession>
<reference evidence="2 5" key="2">
    <citation type="submission" date="2020-12" db="EMBL/GenBank/DDBJ databases">
        <title>FDA dAtabase for Regulatory Grade micrObial Sequences (FDA-ARGOS): Supporting development and validation of Infectious Disease Dx tests.</title>
        <authorList>
            <person name="Sproer C."/>
            <person name="Gronow S."/>
            <person name="Severitt S."/>
            <person name="Schroder I."/>
            <person name="Tallon L."/>
            <person name="Sadzewicz L."/>
            <person name="Zhao X."/>
            <person name="Boylan J."/>
            <person name="Ott S."/>
            <person name="Bowen H."/>
            <person name="Vavikolanu K."/>
            <person name="Mehta A."/>
            <person name="Aluvathingal J."/>
            <person name="Nadendla S."/>
            <person name="Lowell S."/>
            <person name="Myers T."/>
            <person name="Yan Y."/>
            <person name="Sichtig H."/>
        </authorList>
    </citation>
    <scope>NUCLEOTIDE SEQUENCE [LARGE SCALE GENOMIC DNA]</scope>
    <source>
        <strain evidence="2 5">FDAARGOS_872</strain>
    </source>
</reference>
<dbReference type="EMBL" id="CP065725">
    <property type="protein sequence ID" value="QPT38994.1"/>
    <property type="molecule type" value="Genomic_DNA"/>
</dbReference>
<dbReference type="Proteomes" id="UP000254603">
    <property type="component" value="Unassembled WGS sequence"/>
</dbReference>
<dbReference type="SUPFAM" id="SSF48295">
    <property type="entry name" value="TrpR-like"/>
    <property type="match status" value="1"/>
</dbReference>
<dbReference type="RefSeq" id="WP_018574739.1">
    <property type="nucleotide sequence ID" value="NZ_CP065725.1"/>
</dbReference>
<keyword evidence="5" id="KW-1185">Reference proteome</keyword>
<dbReference type="InterPro" id="IPR010921">
    <property type="entry name" value="Trp_repressor/repl_initiator"/>
</dbReference>
<evidence type="ECO:0000313" key="5">
    <source>
        <dbReference type="Proteomes" id="UP000594903"/>
    </source>
</evidence>
<dbReference type="EMBL" id="UGSB01000001">
    <property type="protein sequence ID" value="SUA54389.1"/>
    <property type="molecule type" value="Genomic_DNA"/>
</dbReference>
<reference evidence="3 4" key="1">
    <citation type="submission" date="2018-06" db="EMBL/GenBank/DDBJ databases">
        <authorList>
            <consortium name="Pathogen Informatics"/>
            <person name="Doyle S."/>
        </authorList>
    </citation>
    <scope>NUCLEOTIDE SEQUENCE [LARGE SCALE GENOMIC DNA]</scope>
    <source>
        <strain evidence="3 4">NCTC11997</strain>
    </source>
</reference>
<dbReference type="STRING" id="1122619.GCA_000373745_01566"/>
<evidence type="ECO:0000313" key="4">
    <source>
        <dbReference type="Proteomes" id="UP000254603"/>
    </source>
</evidence>
<evidence type="ECO:0000313" key="3">
    <source>
        <dbReference type="EMBL" id="SUA54389.1"/>
    </source>
</evidence>
<evidence type="ECO:0000256" key="1">
    <source>
        <dbReference type="SAM" id="MobiDB-lite"/>
    </source>
</evidence>
<protein>
    <submittedName>
        <fullName evidence="2">Transposase</fullName>
    </submittedName>
</protein>
<dbReference type="Proteomes" id="UP000594903">
    <property type="component" value="Chromosome"/>
</dbReference>
<evidence type="ECO:0000313" key="2">
    <source>
        <dbReference type="EMBL" id="QPT38994.1"/>
    </source>
</evidence>
<name>A0A378XG96_9BURK</name>
<feature type="region of interest" description="Disordered" evidence="1">
    <location>
        <begin position="1"/>
        <end position="20"/>
    </location>
</feature>
<organism evidence="3 4">
    <name type="scientific">Oligella ureolytica</name>
    <dbReference type="NCBI Taxonomy" id="90244"/>
    <lineage>
        <taxon>Bacteria</taxon>
        <taxon>Pseudomonadati</taxon>
        <taxon>Pseudomonadota</taxon>
        <taxon>Betaproteobacteria</taxon>
        <taxon>Burkholderiales</taxon>
        <taxon>Alcaligenaceae</taxon>
        <taxon>Oligella</taxon>
    </lineage>
</organism>
<proteinExistence type="predicted"/>
<dbReference type="OrthoDB" id="7282227at2"/>
<sequence>MPKPVTPIESKVEPNPSLEKRTRRVFTPEYKLSIIQQADACKHGELGALLRRKKLYSNQLAQWRRELAEDGLAGLSKSAPGPVPKKTAEQKRIEQSYYYEGYQKENDEE</sequence>